<proteinExistence type="predicted"/>
<dbReference type="Proteomes" id="UP000293506">
    <property type="component" value="Unassembled WGS sequence"/>
</dbReference>
<comment type="caution">
    <text evidence="1">The sequence shown here is derived from an EMBL/GenBank/DDBJ whole genome shotgun (WGS) entry which is preliminary data.</text>
</comment>
<dbReference type="AlphaFoldDB" id="A0A4Q5GE30"/>
<accession>A0A4Q5GE30</accession>
<evidence type="ECO:0000313" key="1">
    <source>
        <dbReference type="EMBL" id="RYT65819.1"/>
    </source>
</evidence>
<protein>
    <submittedName>
        <fullName evidence="1">Uncharacterized protein</fullName>
    </submittedName>
</protein>
<name>A0A4Q5GE30_9FIRM</name>
<evidence type="ECO:0000313" key="2">
    <source>
        <dbReference type="Proteomes" id="UP000293506"/>
    </source>
</evidence>
<dbReference type="RefSeq" id="WP_129795921.1">
    <property type="nucleotide sequence ID" value="NZ_RCXQ01000010.1"/>
</dbReference>
<sequence length="117" mass="13185">MEYQQQIHIGPGLESICRIPQKTNADTADTGKVSAKQKKSKWRCKFICPPVWKASAEVKEDKCRYTKCRESICKIPQKSNADTSVLQKVSPALLSHKCRCILLSKTNSYCIIQGIIL</sequence>
<reference evidence="1 2" key="1">
    <citation type="journal article" date="2019" name="Science, e1252229">
        <title>Invertible promoters mediate bacterial phase variation, antibiotic resistance, and host adaptation in the gut.</title>
        <authorList>
            <person name="Jiang X."/>
            <person name="Hall A.B."/>
            <person name="Arthur T.D."/>
            <person name="Plichta D.R."/>
            <person name="Covington C.T."/>
            <person name="Poyet M."/>
            <person name="Crothers J."/>
            <person name="Moses P.L."/>
            <person name="Tolonen A.C."/>
            <person name="Vlamakis H."/>
            <person name="Alm E.J."/>
            <person name="Xavier R.J."/>
        </authorList>
    </citation>
    <scope>NUCLEOTIDE SEQUENCE [LARGE SCALE GENOMIC DNA]</scope>
    <source>
        <strain evidence="2">af_0058</strain>
    </source>
</reference>
<gene>
    <name evidence="1" type="ORF">EAI82_11005</name>
</gene>
<dbReference type="EMBL" id="RCXQ01000010">
    <property type="protein sequence ID" value="RYT65819.1"/>
    <property type="molecule type" value="Genomic_DNA"/>
</dbReference>
<organism evidence="1 2">
    <name type="scientific">Blautia obeum</name>
    <dbReference type="NCBI Taxonomy" id="40520"/>
    <lineage>
        <taxon>Bacteria</taxon>
        <taxon>Bacillati</taxon>
        <taxon>Bacillota</taxon>
        <taxon>Clostridia</taxon>
        <taxon>Lachnospirales</taxon>
        <taxon>Lachnospiraceae</taxon>
        <taxon>Blautia</taxon>
    </lineage>
</organism>